<dbReference type="GO" id="GO:0016020">
    <property type="term" value="C:membrane"/>
    <property type="evidence" value="ECO:0007669"/>
    <property type="project" value="InterPro"/>
</dbReference>
<feature type="transmembrane region" description="Helical" evidence="7">
    <location>
        <begin position="530"/>
        <end position="550"/>
    </location>
</feature>
<feature type="transmembrane region" description="Helical" evidence="7">
    <location>
        <begin position="311"/>
        <end position="328"/>
    </location>
</feature>
<dbReference type="PANTHER" id="PTHR24223">
    <property type="entry name" value="ATP-BINDING CASSETTE SUB-FAMILY C"/>
    <property type="match status" value="1"/>
</dbReference>
<evidence type="ECO:0000259" key="8">
    <source>
        <dbReference type="PROSITE" id="PS50929"/>
    </source>
</evidence>
<name>A0A5N5MF44_PANHP</name>
<evidence type="ECO:0000256" key="2">
    <source>
        <dbReference type="ARBA" id="ARBA00022692"/>
    </source>
</evidence>
<evidence type="ECO:0000256" key="3">
    <source>
        <dbReference type="ARBA" id="ARBA00022741"/>
    </source>
</evidence>
<dbReference type="SUPFAM" id="SSF90123">
    <property type="entry name" value="ABC transporter transmembrane region"/>
    <property type="match status" value="1"/>
</dbReference>
<gene>
    <name evidence="9" type="ORF">PHYPO_G00040930</name>
</gene>
<evidence type="ECO:0000256" key="4">
    <source>
        <dbReference type="ARBA" id="ARBA00022840"/>
    </source>
</evidence>
<feature type="transmembrane region" description="Helical" evidence="7">
    <location>
        <begin position="65"/>
        <end position="86"/>
    </location>
</feature>
<evidence type="ECO:0000313" key="10">
    <source>
        <dbReference type="Proteomes" id="UP000327468"/>
    </source>
</evidence>
<feature type="transmembrane region" description="Helical" evidence="7">
    <location>
        <begin position="413"/>
        <end position="432"/>
    </location>
</feature>
<organism evidence="9 10">
    <name type="scientific">Pangasianodon hypophthalmus</name>
    <name type="common">Striped catfish</name>
    <name type="synonym">Helicophagus hypophthalmus</name>
    <dbReference type="NCBI Taxonomy" id="310915"/>
    <lineage>
        <taxon>Eukaryota</taxon>
        <taxon>Metazoa</taxon>
        <taxon>Chordata</taxon>
        <taxon>Craniata</taxon>
        <taxon>Vertebrata</taxon>
        <taxon>Euteleostomi</taxon>
        <taxon>Actinopterygii</taxon>
        <taxon>Neopterygii</taxon>
        <taxon>Teleostei</taxon>
        <taxon>Ostariophysi</taxon>
        <taxon>Siluriformes</taxon>
        <taxon>Pangasiidae</taxon>
        <taxon>Pangasianodon</taxon>
    </lineage>
</organism>
<feature type="transmembrane region" description="Helical" evidence="7">
    <location>
        <begin position="492"/>
        <end position="518"/>
    </location>
</feature>
<accession>A0A5N5MF44</accession>
<feature type="domain" description="ABC transmembrane type-1" evidence="8">
    <location>
        <begin position="276"/>
        <end position="556"/>
    </location>
</feature>
<protein>
    <recommendedName>
        <fullName evidence="8">ABC transmembrane type-1 domain-containing protein</fullName>
    </recommendedName>
</protein>
<dbReference type="InterPro" id="IPR050173">
    <property type="entry name" value="ABC_transporter_C-like"/>
</dbReference>
<dbReference type="Pfam" id="PF00664">
    <property type="entry name" value="ABC_membrane"/>
    <property type="match status" value="1"/>
</dbReference>
<dbReference type="GO" id="GO:0005524">
    <property type="term" value="F:ATP binding"/>
    <property type="evidence" value="ECO:0007669"/>
    <property type="project" value="UniProtKB-KW"/>
</dbReference>
<dbReference type="Proteomes" id="UP000327468">
    <property type="component" value="Chromosome 13"/>
</dbReference>
<dbReference type="PROSITE" id="PS50929">
    <property type="entry name" value="ABC_TM1F"/>
    <property type="match status" value="1"/>
</dbReference>
<keyword evidence="10" id="KW-1185">Reference proteome</keyword>
<evidence type="ECO:0000256" key="7">
    <source>
        <dbReference type="SAM" id="Phobius"/>
    </source>
</evidence>
<dbReference type="Gene3D" id="1.20.1560.10">
    <property type="entry name" value="ABC transporter type 1, transmembrane domain"/>
    <property type="match status" value="1"/>
</dbReference>
<evidence type="ECO:0000256" key="6">
    <source>
        <dbReference type="ARBA" id="ARBA00023136"/>
    </source>
</evidence>
<dbReference type="FunFam" id="1.20.1560.10:FF:000032">
    <property type="entry name" value="ATP-binding cassette sub-family C member 6"/>
    <property type="match status" value="1"/>
</dbReference>
<dbReference type="CDD" id="cd18595">
    <property type="entry name" value="ABC_6TM_MRP1_2_3_6_D1_like"/>
    <property type="match status" value="1"/>
</dbReference>
<feature type="transmembrane region" description="Helical" evidence="7">
    <location>
        <begin position="33"/>
        <end position="53"/>
    </location>
</feature>
<sequence length="569" mass="64780">MASSRSPDSAAPKHILELLYLLFERRTEIEHHMVFLLSPIIRSLTMVLAVCIIHLERIMGCRSSLFLFLYWTLTVICSIVPLRANIQTTVGEDFSQGALRLVVFFSCFSLELTQLILSCFADQRPHVLKPGHVTVLQNSQTLTVLISVLMSSVLNSLTFLQQNPCPVEDASFLSKTLFWWFSGLVVRGYRSPLTAEDLWPLREEDTSEKIISDLEREWNTQCAELQQERSVTASRTLSCRITEQTQLLQKLRQEQSAGFLLLRTLAKTFGPYFLSGTLCLLIHDAFMFSIPQLLSLLLDVVRDKDAPLWKGYLFAFSMFLLSCLQSLFNHQYMYSCFTVGMRVKTAIMGLVYRKSLVISSAVRRTCTVGEIVNLVSTDTQKLMDFVVYFNAVWLAPIEIGLCLFFLWQRLGPSALAGITTVIFIFPLNGLIAKMRSKLQEVQMKHMDGRIKLMNEILNGIKILKFYAWEKAFEERVLSFREKELKALKKSQILYSISIASFNSSTFLIAFAMFGFYVLIDEKNVLDAQKVFVSLALINILKTPLSQLPFAMSTTMQASHQASKTCKILH</sequence>
<evidence type="ECO:0000313" key="9">
    <source>
        <dbReference type="EMBL" id="KAB5553639.1"/>
    </source>
</evidence>
<keyword evidence="4" id="KW-0067">ATP-binding</keyword>
<reference evidence="9 10" key="1">
    <citation type="submission" date="2019-06" db="EMBL/GenBank/DDBJ databases">
        <title>A chromosome-scale genome assembly of the striped catfish, Pangasianodon hypophthalmus.</title>
        <authorList>
            <person name="Wen M."/>
            <person name="Zahm M."/>
            <person name="Roques C."/>
            <person name="Cabau C."/>
            <person name="Klopp C."/>
            <person name="Donnadieu C."/>
            <person name="Jouanno E."/>
            <person name="Avarre J.-C."/>
            <person name="Campet M."/>
            <person name="Ha T.T.T."/>
            <person name="Dugue R."/>
            <person name="Lampietro C."/>
            <person name="Louis A."/>
            <person name="Herpin A."/>
            <person name="Echchiki A."/>
            <person name="Berthelot C."/>
            <person name="Parey E."/>
            <person name="Roest-Crollius H."/>
            <person name="Braasch I."/>
            <person name="Postlethwait J."/>
            <person name="Bobe J."/>
            <person name="Montfort J."/>
            <person name="Bouchez O."/>
            <person name="Begum T."/>
            <person name="Schartl M."/>
            <person name="Guiguen Y."/>
        </authorList>
    </citation>
    <scope>NUCLEOTIDE SEQUENCE [LARGE SCALE GENOMIC DNA]</scope>
    <source>
        <strain evidence="9 10">Indonesia</strain>
        <tissue evidence="9">Blood</tissue>
    </source>
</reference>
<proteinExistence type="predicted"/>
<keyword evidence="5 7" id="KW-1133">Transmembrane helix</keyword>
<evidence type="ECO:0000256" key="5">
    <source>
        <dbReference type="ARBA" id="ARBA00022989"/>
    </source>
</evidence>
<dbReference type="PANTHER" id="PTHR24223:SF339">
    <property type="entry name" value="ATP-BINDING CASSETTE SUB-FAMILY C MEMBER 6"/>
    <property type="match status" value="1"/>
</dbReference>
<feature type="transmembrane region" description="Helical" evidence="7">
    <location>
        <begin position="272"/>
        <end position="291"/>
    </location>
</feature>
<dbReference type="InterPro" id="IPR036640">
    <property type="entry name" value="ABC1_TM_sf"/>
</dbReference>
<comment type="caution">
    <text evidence="9">The sequence shown here is derived from an EMBL/GenBank/DDBJ whole genome shotgun (WGS) entry which is preliminary data.</text>
</comment>
<feature type="transmembrane region" description="Helical" evidence="7">
    <location>
        <begin position="385"/>
        <end position="407"/>
    </location>
</feature>
<dbReference type="AlphaFoldDB" id="A0A5N5MF44"/>
<evidence type="ECO:0000256" key="1">
    <source>
        <dbReference type="ARBA" id="ARBA00022448"/>
    </source>
</evidence>
<keyword evidence="3" id="KW-0547">Nucleotide-binding</keyword>
<keyword evidence="6 7" id="KW-0472">Membrane</keyword>
<keyword evidence="1" id="KW-0813">Transport</keyword>
<dbReference type="EMBL" id="VFJC01000014">
    <property type="protein sequence ID" value="KAB5553639.1"/>
    <property type="molecule type" value="Genomic_DNA"/>
</dbReference>
<dbReference type="InterPro" id="IPR011527">
    <property type="entry name" value="ABC1_TM_dom"/>
</dbReference>
<dbReference type="GO" id="GO:0140359">
    <property type="term" value="F:ABC-type transporter activity"/>
    <property type="evidence" value="ECO:0007669"/>
    <property type="project" value="InterPro"/>
</dbReference>
<feature type="transmembrane region" description="Helical" evidence="7">
    <location>
        <begin position="98"/>
        <end position="121"/>
    </location>
</feature>
<keyword evidence="2 7" id="KW-0812">Transmembrane</keyword>